<dbReference type="PANTHER" id="PTHR11220:SF72">
    <property type="entry name" value="HEME-BINDING PROTEIN 2-LIKE ISOFORM X2"/>
    <property type="match status" value="1"/>
</dbReference>
<evidence type="ECO:0000256" key="1">
    <source>
        <dbReference type="ARBA" id="ARBA00009817"/>
    </source>
</evidence>
<dbReference type="PANTHER" id="PTHR11220">
    <property type="entry name" value="HEME-BINDING PROTEIN-RELATED"/>
    <property type="match status" value="1"/>
</dbReference>
<dbReference type="InterPro" id="IPR006917">
    <property type="entry name" value="SOUL_heme-bd"/>
</dbReference>
<sequence>MPALVRGFWRLFRYIQGANEKQVKIPMTAPVLARIQGGPGTQGIDVYFMLPEAFRGDPPTPTENTVYLESLPPLEAYVRFFGGWMTDRTRQLQLRYLDEQLAKAGVATQEGFHYTAGFNSPFELTNRRNEVWRIAQGQLDCKETLAE</sequence>
<name>A0A9Q0X5M8_9SAUR</name>
<comment type="caution">
    <text evidence="2">The sequence shown here is derived from an EMBL/GenBank/DDBJ whole genome shotgun (WGS) entry which is preliminary data.</text>
</comment>
<dbReference type="Proteomes" id="UP001142489">
    <property type="component" value="Unassembled WGS sequence"/>
</dbReference>
<dbReference type="Gene3D" id="3.20.80.10">
    <property type="entry name" value="Regulatory factor, effector binding domain"/>
    <property type="match status" value="1"/>
</dbReference>
<dbReference type="EMBL" id="JAPFRF010000024">
    <property type="protein sequence ID" value="KAJ7303323.1"/>
    <property type="molecule type" value="Genomic_DNA"/>
</dbReference>
<keyword evidence="3" id="KW-1185">Reference proteome</keyword>
<protein>
    <submittedName>
        <fullName evidence="2">Uncharacterized protein</fullName>
    </submittedName>
</protein>
<comment type="similarity">
    <text evidence="1">Belongs to the HEBP family.</text>
</comment>
<dbReference type="OrthoDB" id="6424451at2759"/>
<dbReference type="InterPro" id="IPR011256">
    <property type="entry name" value="Reg_factor_effector_dom_sf"/>
</dbReference>
<organism evidence="2 3">
    <name type="scientific">Phrynocephalus forsythii</name>
    <dbReference type="NCBI Taxonomy" id="171643"/>
    <lineage>
        <taxon>Eukaryota</taxon>
        <taxon>Metazoa</taxon>
        <taxon>Chordata</taxon>
        <taxon>Craniata</taxon>
        <taxon>Vertebrata</taxon>
        <taxon>Euteleostomi</taxon>
        <taxon>Lepidosauria</taxon>
        <taxon>Squamata</taxon>
        <taxon>Bifurcata</taxon>
        <taxon>Unidentata</taxon>
        <taxon>Episquamata</taxon>
        <taxon>Toxicofera</taxon>
        <taxon>Iguania</taxon>
        <taxon>Acrodonta</taxon>
        <taxon>Agamidae</taxon>
        <taxon>Agaminae</taxon>
        <taxon>Phrynocephalus</taxon>
    </lineage>
</organism>
<evidence type="ECO:0000313" key="3">
    <source>
        <dbReference type="Proteomes" id="UP001142489"/>
    </source>
</evidence>
<accession>A0A9Q0X5M8</accession>
<dbReference type="FunFam" id="3.20.80.10:FF:000002">
    <property type="entry name" value="Heme-binding protein 2"/>
    <property type="match status" value="1"/>
</dbReference>
<dbReference type="SUPFAM" id="SSF55136">
    <property type="entry name" value="Probable bacterial effector-binding domain"/>
    <property type="match status" value="1"/>
</dbReference>
<dbReference type="Pfam" id="PF04832">
    <property type="entry name" value="SOUL"/>
    <property type="match status" value="1"/>
</dbReference>
<dbReference type="AlphaFoldDB" id="A0A9Q0X5M8"/>
<reference evidence="2" key="1">
    <citation type="journal article" date="2023" name="DNA Res.">
        <title>Chromosome-level genome assembly of Phrynocephalus forsythii using third-generation DNA sequencing and Hi-C analysis.</title>
        <authorList>
            <person name="Qi Y."/>
            <person name="Zhao W."/>
            <person name="Zhao Y."/>
            <person name="Niu C."/>
            <person name="Cao S."/>
            <person name="Zhang Y."/>
        </authorList>
    </citation>
    <scope>NUCLEOTIDE SEQUENCE</scope>
    <source>
        <tissue evidence="2">Muscle</tissue>
    </source>
</reference>
<evidence type="ECO:0000313" key="2">
    <source>
        <dbReference type="EMBL" id="KAJ7303323.1"/>
    </source>
</evidence>
<gene>
    <name evidence="2" type="ORF">JRQ81_012265</name>
</gene>
<proteinExistence type="inferred from homology"/>
<dbReference type="GO" id="GO:0020037">
    <property type="term" value="F:heme binding"/>
    <property type="evidence" value="ECO:0007669"/>
    <property type="project" value="TreeGrafter"/>
</dbReference>